<evidence type="ECO:0000313" key="6">
    <source>
        <dbReference type="Proteomes" id="UP001148125"/>
    </source>
</evidence>
<evidence type="ECO:0000313" key="5">
    <source>
        <dbReference type="EMBL" id="MDE5412134.1"/>
    </source>
</evidence>
<dbReference type="Pfam" id="PF08141">
    <property type="entry name" value="SspH"/>
    <property type="match status" value="1"/>
</dbReference>
<comment type="induction">
    <text evidence="4">Expressed only in the forespore compartment of sporulating cells.</text>
</comment>
<keyword evidence="3 4" id="KW-0749">Sporulation</keyword>
<dbReference type="RefSeq" id="WP_275116755.1">
    <property type="nucleotide sequence ID" value="NZ_JAOTPO010000001.1"/>
</dbReference>
<name>A0ABT5V9J9_9BACI</name>
<dbReference type="NCBIfam" id="TIGR02861">
    <property type="entry name" value="SASP_H"/>
    <property type="match status" value="1"/>
</dbReference>
<evidence type="ECO:0000256" key="3">
    <source>
        <dbReference type="ARBA" id="ARBA00022969"/>
    </source>
</evidence>
<proteinExistence type="evidence at transcript level"/>
<organism evidence="5 6">
    <name type="scientific">Alkalihalobacterium chitinilyticum</name>
    <dbReference type="NCBI Taxonomy" id="2980103"/>
    <lineage>
        <taxon>Bacteria</taxon>
        <taxon>Bacillati</taxon>
        <taxon>Bacillota</taxon>
        <taxon>Bacilli</taxon>
        <taxon>Bacillales</taxon>
        <taxon>Bacillaceae</taxon>
        <taxon>Alkalihalobacterium</taxon>
    </lineage>
</organism>
<comment type="subcellular location">
    <subcellularLocation>
        <location evidence="1 4">Spore core</location>
    </subcellularLocation>
</comment>
<keyword evidence="6" id="KW-1185">Reference proteome</keyword>
<comment type="similarity">
    <text evidence="2 4">Belongs to the SspH family.</text>
</comment>
<evidence type="ECO:0000256" key="4">
    <source>
        <dbReference type="HAMAP-Rule" id="MF_00667"/>
    </source>
</evidence>
<dbReference type="EMBL" id="JAOTPO010000001">
    <property type="protein sequence ID" value="MDE5412134.1"/>
    <property type="molecule type" value="Genomic_DNA"/>
</dbReference>
<reference evidence="5" key="1">
    <citation type="submission" date="2024-05" db="EMBL/GenBank/DDBJ databases">
        <title>Alkalihalobacillus sp. strain MEB203 novel alkaliphilic bacterium from Lonar Lake, India.</title>
        <authorList>
            <person name="Joshi A."/>
            <person name="Thite S."/>
            <person name="Mengade P."/>
        </authorList>
    </citation>
    <scope>NUCLEOTIDE SEQUENCE</scope>
    <source>
        <strain evidence="5">MEB 203</strain>
    </source>
</reference>
<protein>
    <recommendedName>
        <fullName evidence="4">Small, acid-soluble spore protein H</fullName>
        <shortName evidence="4">SASP H</shortName>
    </recommendedName>
</protein>
<evidence type="ECO:0000256" key="1">
    <source>
        <dbReference type="ARBA" id="ARBA00004288"/>
    </source>
</evidence>
<dbReference type="InterPro" id="IPR012610">
    <property type="entry name" value="SASP_SspH"/>
</dbReference>
<comment type="caution">
    <text evidence="5">The sequence shown here is derived from an EMBL/GenBank/DDBJ whole genome shotgun (WGS) entry which is preliminary data.</text>
</comment>
<evidence type="ECO:0000256" key="2">
    <source>
        <dbReference type="ARBA" id="ARBA00006573"/>
    </source>
</evidence>
<dbReference type="HAMAP" id="MF_00667">
    <property type="entry name" value="SspH"/>
    <property type="match status" value="1"/>
</dbReference>
<accession>A0ABT5V9J9</accession>
<sequence>MNSQRAQEIVESMKDVQVLFNGTPVMIQHVDHDNDTARVYEKSQPEHEMTVPVQQLMEQ</sequence>
<gene>
    <name evidence="4" type="primary">sspH</name>
    <name evidence="5" type="ORF">N7Z68_01880</name>
</gene>
<dbReference type="Proteomes" id="UP001148125">
    <property type="component" value="Unassembled WGS sequence"/>
</dbReference>